<dbReference type="EMBL" id="CAJPWZ010000672">
    <property type="protein sequence ID" value="CAG2198237.1"/>
    <property type="molecule type" value="Genomic_DNA"/>
</dbReference>
<proteinExistence type="predicted"/>
<keyword evidence="2" id="KW-1185">Reference proteome</keyword>
<accession>A0A8S3QZ38</accession>
<evidence type="ECO:0000313" key="2">
    <source>
        <dbReference type="Proteomes" id="UP000683360"/>
    </source>
</evidence>
<protein>
    <recommendedName>
        <fullName evidence="3">C1q domain-containing protein</fullName>
    </recommendedName>
</protein>
<organism evidence="1 2">
    <name type="scientific">Mytilus edulis</name>
    <name type="common">Blue mussel</name>
    <dbReference type="NCBI Taxonomy" id="6550"/>
    <lineage>
        <taxon>Eukaryota</taxon>
        <taxon>Metazoa</taxon>
        <taxon>Spiralia</taxon>
        <taxon>Lophotrochozoa</taxon>
        <taxon>Mollusca</taxon>
        <taxon>Bivalvia</taxon>
        <taxon>Autobranchia</taxon>
        <taxon>Pteriomorphia</taxon>
        <taxon>Mytilida</taxon>
        <taxon>Mytiloidea</taxon>
        <taxon>Mytilidae</taxon>
        <taxon>Mytilinae</taxon>
        <taxon>Mytilus</taxon>
    </lineage>
</organism>
<dbReference type="Gene3D" id="2.60.120.40">
    <property type="match status" value="1"/>
</dbReference>
<dbReference type="OrthoDB" id="6154955at2759"/>
<sequence length="309" mass="34704">MDMIYQERQSRLRLEQYVTKIHERMFAVEQENEIMKAKINLLENKTYAFSDIILQNLQNETNLLAVNYQVVLKEQINISKRTLAVERDVNAIKNVNSFSELKQINNSTSDCSQLTHELHILKGDINDLKLDSIARKQDFIALLRKSNANEENVNQSFKRINMTQESLQQKFKTMASKVALTSCTSATAFPSMSKPDVIKFPRVLFHEGIQNLTAFTATGVFTCRESGLYVVFMNLITVTTSAFIKIFRNSQMISALYTSSGTLTSPLHAETSGSGMGSVELVAGDTIVVKAETNNILLNPSTCLTIVKI</sequence>
<name>A0A8S3QZ38_MYTED</name>
<reference evidence="1" key="1">
    <citation type="submission" date="2021-03" db="EMBL/GenBank/DDBJ databases">
        <authorList>
            <person name="Bekaert M."/>
        </authorList>
    </citation>
    <scope>NUCLEOTIDE SEQUENCE</scope>
</reference>
<dbReference type="SUPFAM" id="SSF49842">
    <property type="entry name" value="TNF-like"/>
    <property type="match status" value="1"/>
</dbReference>
<evidence type="ECO:0000313" key="1">
    <source>
        <dbReference type="EMBL" id="CAG2198237.1"/>
    </source>
</evidence>
<comment type="caution">
    <text evidence="1">The sequence shown here is derived from an EMBL/GenBank/DDBJ whole genome shotgun (WGS) entry which is preliminary data.</text>
</comment>
<dbReference type="AlphaFoldDB" id="A0A8S3QZ38"/>
<evidence type="ECO:0008006" key="3">
    <source>
        <dbReference type="Google" id="ProtNLM"/>
    </source>
</evidence>
<gene>
    <name evidence="1" type="ORF">MEDL_13016</name>
</gene>
<dbReference type="InterPro" id="IPR008983">
    <property type="entry name" value="Tumour_necrosis_fac-like_dom"/>
</dbReference>
<dbReference type="Proteomes" id="UP000683360">
    <property type="component" value="Unassembled WGS sequence"/>
</dbReference>